<comment type="caution">
    <text evidence="1">The sequence shown here is derived from an EMBL/GenBank/DDBJ whole genome shotgun (WGS) entry which is preliminary data.</text>
</comment>
<accession>A0A7C8NA08</accession>
<evidence type="ECO:0000313" key="2">
    <source>
        <dbReference type="Proteomes" id="UP000475325"/>
    </source>
</evidence>
<evidence type="ECO:0000313" key="1">
    <source>
        <dbReference type="EMBL" id="KAF3091308.1"/>
    </source>
</evidence>
<name>A0A7C8NA08_ORBOL</name>
<dbReference type="Proteomes" id="UP000475325">
    <property type="component" value="Unassembled WGS sequence"/>
</dbReference>
<protein>
    <submittedName>
        <fullName evidence="1">Uncharacterized protein</fullName>
    </submittedName>
</protein>
<reference evidence="1 2" key="1">
    <citation type="submission" date="2019-06" db="EMBL/GenBank/DDBJ databases">
        <authorList>
            <person name="Palmer J.M."/>
        </authorList>
    </citation>
    <scope>NUCLEOTIDE SEQUENCE [LARGE SCALE GENOMIC DNA]</scope>
    <source>
        <strain evidence="1 2">TWF102</strain>
    </source>
</reference>
<organism evidence="1 2">
    <name type="scientific">Orbilia oligospora</name>
    <name type="common">Nematode-trapping fungus</name>
    <name type="synonym">Arthrobotrys oligospora</name>
    <dbReference type="NCBI Taxonomy" id="2813651"/>
    <lineage>
        <taxon>Eukaryota</taxon>
        <taxon>Fungi</taxon>
        <taxon>Dikarya</taxon>
        <taxon>Ascomycota</taxon>
        <taxon>Pezizomycotina</taxon>
        <taxon>Orbiliomycetes</taxon>
        <taxon>Orbiliales</taxon>
        <taxon>Orbiliaceae</taxon>
        <taxon>Orbilia</taxon>
    </lineage>
</organism>
<dbReference type="AlphaFoldDB" id="A0A7C8NA08"/>
<sequence length="134" mass="14334">MSRSSDSSHASAKFHRQYCGLAEAESVAVRGAELPLAEQLGRFPVGSCAETFPLSALLRSKKRASDICSLATRNKDSGGVKACDTCPATLANIAQLPGLKILDMALPEFWWMYEEGMELADGGGHLGIEEDTES</sequence>
<proteinExistence type="predicted"/>
<dbReference type="EMBL" id="WIQW01000057">
    <property type="protein sequence ID" value="KAF3091308.1"/>
    <property type="molecule type" value="Genomic_DNA"/>
</dbReference>
<gene>
    <name evidence="1" type="ORF">TWF102_008856</name>
</gene>